<comment type="caution">
    <text evidence="2">The sequence shown here is derived from an EMBL/GenBank/DDBJ whole genome shotgun (WGS) entry which is preliminary data.</text>
</comment>
<feature type="transmembrane region" description="Helical" evidence="1">
    <location>
        <begin position="92"/>
        <end position="109"/>
    </location>
</feature>
<reference evidence="2 3" key="1">
    <citation type="submission" date="2017-11" db="EMBL/GenBank/DDBJ databases">
        <title>Bacterial isolate from king chilli rhizosphere.</title>
        <authorList>
            <person name="Takhelmayum P."/>
            <person name="Sarangthem I."/>
        </authorList>
    </citation>
    <scope>NUCLEOTIDE SEQUENCE [LARGE SCALE GENOMIC DNA]</scope>
    <source>
        <strain evidence="3">t26</strain>
    </source>
</reference>
<dbReference type="EMBL" id="PHQY01000322">
    <property type="protein sequence ID" value="PJO44890.1"/>
    <property type="molecule type" value="Genomic_DNA"/>
</dbReference>
<accession>A0A2M9Q9Z7</accession>
<proteinExistence type="predicted"/>
<evidence type="ECO:0000313" key="3">
    <source>
        <dbReference type="Proteomes" id="UP000232101"/>
    </source>
</evidence>
<sequence length="325" mass="36705">MPIFITRRGNSVVIHDGEDFRGIGCILGVFAILTVALGILGAIVDAVANFMVNLYETFGESLRPAYEFIIVKILFLPSTFDIFFNILSENHFIKALIFSGLILIYTISLQSVWRKSDLLNIYCIANILILAIRVVYSLLFALIAFAADDTEQIHTNSFIQTDFNLEILENENNLSYKTHLFTDEEVSKGNAFPDANSEKQYKEVFWVAFGEKEEQIGVHSKFSTNFVNRGVSFNSIEKVDRYQTTLSYSPKMEGYEYTNQTPFTISFVGDGEILKTYTLSKENNVIKVDIPVDVKSSFGVIIEGDVTDYSIVTLLGSKFINELNR</sequence>
<feature type="transmembrane region" description="Helical" evidence="1">
    <location>
        <begin position="65"/>
        <end position="86"/>
    </location>
</feature>
<dbReference type="RefSeq" id="WP_100542179.1">
    <property type="nucleotide sequence ID" value="NZ_PHQY01000322.1"/>
</dbReference>
<protein>
    <submittedName>
        <fullName evidence="2">Uncharacterized protein</fullName>
    </submittedName>
</protein>
<keyword evidence="1" id="KW-0812">Transmembrane</keyword>
<dbReference type="AlphaFoldDB" id="A0A2M9Q9Z7"/>
<keyword evidence="1" id="KW-1133">Transmembrane helix</keyword>
<evidence type="ECO:0000313" key="2">
    <source>
        <dbReference type="EMBL" id="PJO44890.1"/>
    </source>
</evidence>
<feature type="transmembrane region" description="Helical" evidence="1">
    <location>
        <begin position="121"/>
        <end position="147"/>
    </location>
</feature>
<name>A0A2M9Q9Z7_9BACI</name>
<evidence type="ECO:0000256" key="1">
    <source>
        <dbReference type="SAM" id="Phobius"/>
    </source>
</evidence>
<keyword evidence="1" id="KW-0472">Membrane</keyword>
<feature type="transmembrane region" description="Helical" evidence="1">
    <location>
        <begin position="20"/>
        <end position="44"/>
    </location>
</feature>
<dbReference type="Proteomes" id="UP000232101">
    <property type="component" value="Unassembled WGS sequence"/>
</dbReference>
<organism evidence="2 3">
    <name type="scientific">Lysinibacillus xylanilyticus</name>
    <dbReference type="NCBI Taxonomy" id="582475"/>
    <lineage>
        <taxon>Bacteria</taxon>
        <taxon>Bacillati</taxon>
        <taxon>Bacillota</taxon>
        <taxon>Bacilli</taxon>
        <taxon>Bacillales</taxon>
        <taxon>Bacillaceae</taxon>
        <taxon>Lysinibacillus</taxon>
    </lineage>
</organism>
<gene>
    <name evidence="2" type="ORF">CWD94_04175</name>
</gene>